<dbReference type="AlphaFoldDB" id="A0A3M8CXG1"/>
<dbReference type="PANTHER" id="PTHR30006">
    <property type="entry name" value="THIAMINE-BINDING PERIPLASMIC PROTEIN-RELATED"/>
    <property type="match status" value="1"/>
</dbReference>
<name>A0A3M8CXG1_9BACL</name>
<dbReference type="EMBL" id="RHHU01000017">
    <property type="protein sequence ID" value="RNB80532.1"/>
    <property type="molecule type" value="Genomic_DNA"/>
</dbReference>
<dbReference type="InterPro" id="IPR006059">
    <property type="entry name" value="SBP"/>
</dbReference>
<organism evidence="4 5">
    <name type="scientific">Brevibacillus nitrificans</name>
    <dbReference type="NCBI Taxonomy" id="651560"/>
    <lineage>
        <taxon>Bacteria</taxon>
        <taxon>Bacillati</taxon>
        <taxon>Bacillota</taxon>
        <taxon>Bacilli</taxon>
        <taxon>Bacillales</taxon>
        <taxon>Paenibacillaceae</taxon>
        <taxon>Brevibacillus</taxon>
    </lineage>
</organism>
<dbReference type="RefSeq" id="WP_122926043.1">
    <property type="nucleotide sequence ID" value="NZ_RHHU01000017.1"/>
</dbReference>
<reference evidence="4 5" key="1">
    <citation type="submission" date="2018-10" db="EMBL/GenBank/DDBJ databases">
        <title>Phylogenomics of Brevibacillus.</title>
        <authorList>
            <person name="Dunlap C."/>
        </authorList>
    </citation>
    <scope>NUCLEOTIDE SEQUENCE [LARGE SCALE GENOMIC DNA]</scope>
    <source>
        <strain evidence="4 5">JCM 15774</strain>
    </source>
</reference>
<dbReference type="SUPFAM" id="SSF53850">
    <property type="entry name" value="Periplasmic binding protein-like II"/>
    <property type="match status" value="1"/>
</dbReference>
<keyword evidence="5" id="KW-1185">Reference proteome</keyword>
<dbReference type="Pfam" id="PF13416">
    <property type="entry name" value="SBP_bac_8"/>
    <property type="match status" value="1"/>
</dbReference>
<feature type="signal peptide" evidence="3">
    <location>
        <begin position="1"/>
        <end position="24"/>
    </location>
</feature>
<dbReference type="PROSITE" id="PS51257">
    <property type="entry name" value="PROKAR_LIPOPROTEIN"/>
    <property type="match status" value="1"/>
</dbReference>
<evidence type="ECO:0000256" key="2">
    <source>
        <dbReference type="SAM" id="MobiDB-lite"/>
    </source>
</evidence>
<dbReference type="Gene3D" id="3.40.190.10">
    <property type="entry name" value="Periplasmic binding protein-like II"/>
    <property type="match status" value="2"/>
</dbReference>
<evidence type="ECO:0000313" key="4">
    <source>
        <dbReference type="EMBL" id="RNB80532.1"/>
    </source>
</evidence>
<evidence type="ECO:0000256" key="3">
    <source>
        <dbReference type="SAM" id="SignalP"/>
    </source>
</evidence>
<feature type="compositionally biased region" description="Low complexity" evidence="2">
    <location>
        <begin position="32"/>
        <end position="50"/>
    </location>
</feature>
<protein>
    <submittedName>
        <fullName evidence="4">Extracellular solute-binding protein</fullName>
    </submittedName>
</protein>
<evidence type="ECO:0000313" key="5">
    <source>
        <dbReference type="Proteomes" id="UP000269573"/>
    </source>
</evidence>
<gene>
    <name evidence="4" type="ORF">EDM59_24710</name>
</gene>
<evidence type="ECO:0000256" key="1">
    <source>
        <dbReference type="ARBA" id="ARBA00022729"/>
    </source>
</evidence>
<proteinExistence type="predicted"/>
<keyword evidence="1 3" id="KW-0732">Signal</keyword>
<accession>A0A3M8CXG1</accession>
<comment type="caution">
    <text evidence="4">The sequence shown here is derived from an EMBL/GenBank/DDBJ whole genome shotgun (WGS) entry which is preliminary data.</text>
</comment>
<sequence>MVRRTFTGKVVSLAISCVMATGLAACGSGSNQAQPAAEAPKTEAAAGTGASADTKKEAWQIEWEKTVEAAKQEGEVVVFGLPTNREGVMEEFEKAFPGIKVKYSGMNPTQMTTKILAEQQQNKFLVDITLENAAVPSENIQDNIILPDVKDDKNWNYGYEAGYKMAQGDYKGQFAFSAIAYPYVYINNDMIPEGEIKSLEDLLDPKWSGKIIAGDFSYVSSTMEMLNAMSFAIGKDFVDKLVDQQKMAVNPESRLATEQFATGKYPIGIGINNEILRDYRNQGVVSKVTKLQPEKSPYLLSFTTAIVKNPPHPNAAKVFMNWFLSKEGQTHYVNYVKEFISRRSDAPRSPYEDIRSWDKIDYQNSSFEPEPLGNRAHMIELGKKALKSQ</sequence>
<dbReference type="Proteomes" id="UP000269573">
    <property type="component" value="Unassembled WGS sequence"/>
</dbReference>
<feature type="chain" id="PRO_5038709113" evidence="3">
    <location>
        <begin position="25"/>
        <end position="389"/>
    </location>
</feature>
<feature type="region of interest" description="Disordered" evidence="2">
    <location>
        <begin position="29"/>
        <end position="55"/>
    </location>
</feature>